<protein>
    <submittedName>
        <fullName evidence="2">XRE family transcriptional regulator</fullName>
    </submittedName>
</protein>
<dbReference type="CDD" id="cd00093">
    <property type="entry name" value="HTH_XRE"/>
    <property type="match status" value="1"/>
</dbReference>
<dbReference type="Gene3D" id="1.10.260.40">
    <property type="entry name" value="lambda repressor-like DNA-binding domains"/>
    <property type="match status" value="1"/>
</dbReference>
<dbReference type="PROSITE" id="PS50943">
    <property type="entry name" value="HTH_CROC1"/>
    <property type="match status" value="1"/>
</dbReference>
<dbReference type="AlphaFoldDB" id="A0A290MW72"/>
<gene>
    <name evidence="2" type="ORF">CA606_18395</name>
</gene>
<dbReference type="RefSeq" id="WP_096053493.1">
    <property type="nucleotide sequence ID" value="NZ_CP023315.3"/>
</dbReference>
<evidence type="ECO:0000259" key="1">
    <source>
        <dbReference type="PROSITE" id="PS50943"/>
    </source>
</evidence>
<reference evidence="3" key="1">
    <citation type="submission" date="2017-09" db="EMBL/GenBank/DDBJ databases">
        <title>Genome evolution observed in wild isolates of Caulobacter crescentus.</title>
        <authorList>
            <person name="Ely B."/>
            <person name="Wilson K."/>
            <person name="Scott D."/>
        </authorList>
    </citation>
    <scope>NUCLEOTIDE SEQUENCE [LARGE SCALE GENOMIC DNA]</scope>
    <source>
        <strain evidence="3">CB13b1a</strain>
    </source>
</reference>
<proteinExistence type="predicted"/>
<organism evidence="2 3">
    <name type="scientific">Caulobacter vibrioides</name>
    <name type="common">Caulobacter crescentus</name>
    <dbReference type="NCBI Taxonomy" id="155892"/>
    <lineage>
        <taxon>Bacteria</taxon>
        <taxon>Pseudomonadati</taxon>
        <taxon>Pseudomonadota</taxon>
        <taxon>Alphaproteobacteria</taxon>
        <taxon>Caulobacterales</taxon>
        <taxon>Caulobacteraceae</taxon>
        <taxon>Caulobacter</taxon>
    </lineage>
</organism>
<dbReference type="InterPro" id="IPR001387">
    <property type="entry name" value="Cro/C1-type_HTH"/>
</dbReference>
<dbReference type="EMBL" id="CP023315">
    <property type="protein sequence ID" value="ATC34143.1"/>
    <property type="molecule type" value="Genomic_DNA"/>
</dbReference>
<accession>A0A290MW72</accession>
<evidence type="ECO:0000313" key="2">
    <source>
        <dbReference type="EMBL" id="ATC34143.1"/>
    </source>
</evidence>
<evidence type="ECO:0000313" key="3">
    <source>
        <dbReference type="Proteomes" id="UP000217311"/>
    </source>
</evidence>
<dbReference type="GO" id="GO:0003677">
    <property type="term" value="F:DNA binding"/>
    <property type="evidence" value="ECO:0007669"/>
    <property type="project" value="InterPro"/>
</dbReference>
<dbReference type="SMART" id="SM00530">
    <property type="entry name" value="HTH_XRE"/>
    <property type="match status" value="1"/>
</dbReference>
<name>A0A290MW72_CAUVI</name>
<sequence>MPSDLSFSPRSSLDRVRFAVSMPKGLHIANSLATRSVCRLRDDADVPLRQTANMESPDKPLHHLRDWRNYRGLSQEDLAEQIGTTKSVISLLETGERQLSPKWLFRLAPALKTKPGAIIDHNPYELPRDVIDIWLEIDEQQRPQAMKVLETFRKVASGS</sequence>
<dbReference type="InterPro" id="IPR010982">
    <property type="entry name" value="Lambda_DNA-bd_dom_sf"/>
</dbReference>
<dbReference type="Pfam" id="PF13560">
    <property type="entry name" value="HTH_31"/>
    <property type="match status" value="1"/>
</dbReference>
<dbReference type="SUPFAM" id="SSF47413">
    <property type="entry name" value="lambda repressor-like DNA-binding domains"/>
    <property type="match status" value="1"/>
</dbReference>
<feature type="domain" description="HTH cro/C1-type" evidence="1">
    <location>
        <begin position="64"/>
        <end position="118"/>
    </location>
</feature>
<dbReference type="Proteomes" id="UP000217311">
    <property type="component" value="Chromosome"/>
</dbReference>